<dbReference type="InterPro" id="IPR050595">
    <property type="entry name" value="Bact_response_regulator"/>
</dbReference>
<dbReference type="AlphaFoldDB" id="A0A089ZHU8"/>
<dbReference type="PROSITE" id="PS50110">
    <property type="entry name" value="RESPONSE_REGULATORY"/>
    <property type="match status" value="1"/>
</dbReference>
<dbReference type="KEGG" id="mfc:BRM9_1223"/>
<name>A0A089ZHU8_METFO</name>
<dbReference type="STRING" id="2162.BRM9_1223"/>
<dbReference type="Proteomes" id="UP000606900">
    <property type="component" value="Unassembled WGS sequence"/>
</dbReference>
<dbReference type="CDD" id="cd17534">
    <property type="entry name" value="REC_DC-like"/>
    <property type="match status" value="1"/>
</dbReference>
<evidence type="ECO:0000313" key="9">
    <source>
        <dbReference type="Proteomes" id="UP000062768"/>
    </source>
</evidence>
<evidence type="ECO:0000313" key="7">
    <source>
        <dbReference type="EMBL" id="MBF4475406.1"/>
    </source>
</evidence>
<dbReference type="SMART" id="SM00448">
    <property type="entry name" value="REC"/>
    <property type="match status" value="1"/>
</dbReference>
<evidence type="ECO:0000256" key="1">
    <source>
        <dbReference type="ARBA" id="ARBA00022553"/>
    </source>
</evidence>
<evidence type="ECO:0000313" key="4">
    <source>
        <dbReference type="EMBL" id="AIS32038.1"/>
    </source>
</evidence>
<dbReference type="OrthoDB" id="2830at2157"/>
<reference evidence="6" key="2">
    <citation type="submission" date="2014-09" db="EMBL/GenBank/DDBJ databases">
        <authorList>
            <person name="Bishop-Lilly K.A."/>
            <person name="Broomall S.M."/>
            <person name="Chain P.S."/>
            <person name="Chertkov O."/>
            <person name="Coyne S.R."/>
            <person name="Daligault H.E."/>
            <person name="Davenport K.W."/>
            <person name="Erkkila T."/>
            <person name="Frey K.G."/>
            <person name="Gibbons H.S."/>
            <person name="Gu W."/>
            <person name="Jaissle J."/>
            <person name="Johnson S.L."/>
            <person name="Koroleva G.I."/>
            <person name="Ladner J.T."/>
            <person name="Lo C.-C."/>
            <person name="Minogue T.D."/>
            <person name="Munk C."/>
            <person name="Palacios G.F."/>
            <person name="Redden C.L."/>
            <person name="Rosenzweig C.N."/>
            <person name="Scholz M.B."/>
            <person name="Teshima H."/>
            <person name="Xu Y."/>
        </authorList>
    </citation>
    <scope>NUCLEOTIDE SEQUENCE</scope>
    <source>
        <strain evidence="6">Mb9</strain>
    </source>
</reference>
<feature type="domain" description="Response regulatory" evidence="3">
    <location>
        <begin position="5"/>
        <end position="120"/>
    </location>
</feature>
<dbReference type="GO" id="GO:0000160">
    <property type="term" value="P:phosphorelay signal transduction system"/>
    <property type="evidence" value="ECO:0007669"/>
    <property type="project" value="InterPro"/>
</dbReference>
<evidence type="ECO:0000256" key="2">
    <source>
        <dbReference type="PROSITE-ProRule" id="PRU00169"/>
    </source>
</evidence>
<dbReference type="Proteomes" id="UP000062768">
    <property type="component" value="Chromosome I"/>
</dbReference>
<dbReference type="RefSeq" id="WP_048073301.1">
    <property type="nucleotide sequence ID" value="NZ_CALCVY010000065.1"/>
</dbReference>
<keyword evidence="1 2" id="KW-0597">Phosphoprotein</keyword>
<gene>
    <name evidence="4" type="ORF">BRM9_1223</name>
    <name evidence="5" type="ORF">DSM1535_1904</name>
    <name evidence="7" type="ORF">ISP06_08045</name>
    <name evidence="6" type="ORF">MB9_1091</name>
</gene>
<evidence type="ECO:0000313" key="5">
    <source>
        <dbReference type="EMBL" id="CEA14228.1"/>
    </source>
</evidence>
<dbReference type="KEGG" id="mfi:DSM1535_1904"/>
<accession>A0A089ZHU8</accession>
<protein>
    <submittedName>
        <fullName evidence="7">Methanogen output domain 1-containing protein</fullName>
    </submittedName>
    <submittedName>
        <fullName evidence="4">Response regulator domain-containing protein</fullName>
    </submittedName>
</protein>
<sequence length="288" mass="32923">MAGETILVVEDEGISAIEIKECLESLGYQVPSIAKSGNEAIQEAFSIEPDLILMDITLKGDMDGIDAATIIRSFMDIPLIYLTALDDVETFNRMSETQANAYLIKPIEEAELRNNIQLALKNYETRQREMANEKMLGLKDVQIFMRSALPELVANIPISERSGFLSRFMRLFEQNMKPLFIQFTRSITQEPYEDLSDRDKMRIYLSWISQLYENLGFKVLTRTRDDKGLMTVKKCSWAPIRPKDVFLCLICQSIMQLTYSWTGLPGTVKEEATTGALQSVCKFDYEME</sequence>
<evidence type="ECO:0000313" key="6">
    <source>
        <dbReference type="EMBL" id="CEL24730.1"/>
    </source>
</evidence>
<dbReference type="PATRIC" id="fig|2162.10.peg.1139"/>
<dbReference type="Pfam" id="PF18546">
    <property type="entry name" value="MetOD1"/>
    <property type="match status" value="1"/>
</dbReference>
<keyword evidence="9" id="KW-1185">Reference proteome</keyword>
<reference evidence="4" key="1">
    <citation type="submission" date="2013-12" db="EMBL/GenBank/DDBJ databases">
        <title>The complete genome sequence of Methanobacterium sp. BRM9.</title>
        <authorList>
            <consortium name="Pastoral Greenhouse Gas Research Consortium"/>
            <person name="Kelly W.J."/>
            <person name="Leahy S.C."/>
            <person name="Perry R."/>
            <person name="Li D."/>
            <person name="Altermann E."/>
            <person name="Lambie S.C."/>
            <person name="Attwood G.T."/>
        </authorList>
    </citation>
    <scope>NUCLEOTIDE SEQUENCE [LARGE SCALE GENOMIC DNA]</scope>
    <source>
        <strain evidence="4">BRM9</strain>
    </source>
</reference>
<proteinExistence type="predicted"/>
<dbReference type="Pfam" id="PF00072">
    <property type="entry name" value="Response_reg"/>
    <property type="match status" value="1"/>
</dbReference>
<dbReference type="EMBL" id="LN515531">
    <property type="protein sequence ID" value="CEA14228.1"/>
    <property type="molecule type" value="Genomic_DNA"/>
</dbReference>
<dbReference type="SUPFAM" id="SSF52172">
    <property type="entry name" value="CheY-like"/>
    <property type="match status" value="1"/>
</dbReference>
<dbReference type="InterPro" id="IPR011006">
    <property type="entry name" value="CheY-like_superfamily"/>
</dbReference>
<dbReference type="Gene3D" id="3.40.50.2300">
    <property type="match status" value="1"/>
</dbReference>
<dbReference type="PANTHER" id="PTHR44591">
    <property type="entry name" value="STRESS RESPONSE REGULATOR PROTEIN 1"/>
    <property type="match status" value="1"/>
</dbReference>
<dbReference type="PANTHER" id="PTHR44591:SF23">
    <property type="entry name" value="CHEY SUBFAMILY"/>
    <property type="match status" value="1"/>
</dbReference>
<dbReference type="InterPro" id="IPR001789">
    <property type="entry name" value="Sig_transdc_resp-reg_receiver"/>
</dbReference>
<dbReference type="Proteomes" id="UP000029661">
    <property type="component" value="Chromosome"/>
</dbReference>
<evidence type="ECO:0000313" key="8">
    <source>
        <dbReference type="Proteomes" id="UP000029661"/>
    </source>
</evidence>
<evidence type="ECO:0000259" key="3">
    <source>
        <dbReference type="PROSITE" id="PS50110"/>
    </source>
</evidence>
<dbReference type="EMBL" id="JADIIL010000031">
    <property type="protein sequence ID" value="MBF4475406.1"/>
    <property type="molecule type" value="Genomic_DNA"/>
</dbReference>
<feature type="modified residue" description="4-aspartylphosphate" evidence="2">
    <location>
        <position position="55"/>
    </location>
</feature>
<reference evidence="7" key="3">
    <citation type="submission" date="2020-10" db="EMBL/GenBank/DDBJ databases">
        <title>Dehalococcoides mccartyi of a TCE/Cr reducing biochatode.</title>
        <authorList>
            <person name="Matturro B."/>
        </authorList>
    </citation>
    <scope>NUCLEOTIDE SEQUENCE</scope>
    <source>
        <strain evidence="7">Bin2</strain>
    </source>
</reference>
<dbReference type="GeneID" id="26739340"/>
<dbReference type="EMBL" id="LN734822">
    <property type="protein sequence ID" value="CEL24730.1"/>
    <property type="molecule type" value="Genomic_DNA"/>
</dbReference>
<organism evidence="4 8">
    <name type="scientific">Methanobacterium formicicum</name>
    <dbReference type="NCBI Taxonomy" id="2162"/>
    <lineage>
        <taxon>Archaea</taxon>
        <taxon>Methanobacteriati</taxon>
        <taxon>Methanobacteriota</taxon>
        <taxon>Methanomada group</taxon>
        <taxon>Methanobacteria</taxon>
        <taxon>Methanobacteriales</taxon>
        <taxon>Methanobacteriaceae</taxon>
        <taxon>Methanobacterium</taxon>
    </lineage>
</organism>
<dbReference type="InterPro" id="IPR041359">
    <property type="entry name" value="MetOD1"/>
</dbReference>
<dbReference type="EMBL" id="CP006933">
    <property type="protein sequence ID" value="AIS32038.1"/>
    <property type="molecule type" value="Genomic_DNA"/>
</dbReference>